<dbReference type="AlphaFoldDB" id="A0A8H7R9Q7"/>
<proteinExistence type="predicted"/>
<dbReference type="FunFam" id="3.30.810.10:FF:000001">
    <property type="entry name" value="1-phosphatidylinositol 3-phosphate 5-kinase FAB1"/>
    <property type="match status" value="1"/>
</dbReference>
<dbReference type="GO" id="GO:0005524">
    <property type="term" value="F:ATP binding"/>
    <property type="evidence" value="ECO:0007669"/>
    <property type="project" value="UniProtKB-UniRule"/>
</dbReference>
<dbReference type="InterPro" id="IPR027483">
    <property type="entry name" value="PInositol-4-P-4/5-kinase_C_sf"/>
</dbReference>
<dbReference type="PROSITE" id="PS51455">
    <property type="entry name" value="PIPK"/>
    <property type="match status" value="1"/>
</dbReference>
<keyword evidence="7" id="KW-1185">Reference proteome</keyword>
<feature type="compositionally biased region" description="Polar residues" evidence="4">
    <location>
        <begin position="134"/>
        <end position="146"/>
    </location>
</feature>
<feature type="non-terminal residue" evidence="6">
    <location>
        <position position="1"/>
    </location>
</feature>
<protein>
    <recommendedName>
        <fullName evidence="5">PIPK domain-containing protein</fullName>
    </recommendedName>
</protein>
<dbReference type="OrthoDB" id="158357at2759"/>
<evidence type="ECO:0000256" key="3">
    <source>
        <dbReference type="PROSITE-ProRule" id="PRU00781"/>
    </source>
</evidence>
<reference evidence="6" key="1">
    <citation type="submission" date="2020-12" db="EMBL/GenBank/DDBJ databases">
        <title>Metabolic potential, ecology and presence of endohyphal bacteria is reflected in genomic diversity of Mucoromycotina.</title>
        <authorList>
            <person name="Muszewska A."/>
            <person name="Okrasinska A."/>
            <person name="Steczkiewicz K."/>
            <person name="Drgas O."/>
            <person name="Orlowska M."/>
            <person name="Perlinska-Lenart U."/>
            <person name="Aleksandrzak-Piekarczyk T."/>
            <person name="Szatraj K."/>
            <person name="Zielenkiewicz U."/>
            <person name="Pilsyk S."/>
            <person name="Malc E."/>
            <person name="Mieczkowski P."/>
            <person name="Kruszewska J.S."/>
            <person name="Biernat P."/>
            <person name="Pawlowska J."/>
        </authorList>
    </citation>
    <scope>NUCLEOTIDE SEQUENCE</scope>
    <source>
        <strain evidence="6">WA0000017839</strain>
    </source>
</reference>
<comment type="caution">
    <text evidence="6">The sequence shown here is derived from an EMBL/GenBank/DDBJ whole genome shotgun (WGS) entry which is preliminary data.</text>
</comment>
<dbReference type="GO" id="GO:0046854">
    <property type="term" value="P:phosphatidylinositol phosphate biosynthetic process"/>
    <property type="evidence" value="ECO:0007669"/>
    <property type="project" value="TreeGrafter"/>
</dbReference>
<keyword evidence="3" id="KW-0418">Kinase</keyword>
<accession>A0A8H7R9Q7</accession>
<dbReference type="SMART" id="SM00330">
    <property type="entry name" value="PIPKc"/>
    <property type="match status" value="1"/>
</dbReference>
<dbReference type="InterPro" id="IPR044769">
    <property type="entry name" value="PIKfyve_PIPKc"/>
</dbReference>
<dbReference type="InterPro" id="IPR027484">
    <property type="entry name" value="PInositol-4-P-5-kinase_N"/>
</dbReference>
<dbReference type="InterPro" id="IPR002498">
    <property type="entry name" value="PInositol-4-P-4/5-kinase_core"/>
</dbReference>
<name>A0A8H7R9Q7_9FUNG</name>
<evidence type="ECO:0000313" key="7">
    <source>
        <dbReference type="Proteomes" id="UP000603453"/>
    </source>
</evidence>
<keyword evidence="2 3" id="KW-0067">ATP-binding</keyword>
<evidence type="ECO:0000259" key="5">
    <source>
        <dbReference type="PROSITE" id="PS51455"/>
    </source>
</evidence>
<dbReference type="Gene3D" id="3.30.810.10">
    <property type="entry name" value="2-Layer Sandwich"/>
    <property type="match status" value="1"/>
</dbReference>
<dbReference type="EMBL" id="JAEPRD010000034">
    <property type="protein sequence ID" value="KAG2205813.1"/>
    <property type="molecule type" value="Genomic_DNA"/>
</dbReference>
<feature type="region of interest" description="Disordered" evidence="4">
    <location>
        <begin position="120"/>
        <end position="147"/>
    </location>
</feature>
<dbReference type="GO" id="GO:0010008">
    <property type="term" value="C:endosome membrane"/>
    <property type="evidence" value="ECO:0007669"/>
    <property type="project" value="TreeGrafter"/>
</dbReference>
<dbReference type="PANTHER" id="PTHR45748:SF7">
    <property type="entry name" value="1-PHOSPHATIDYLINOSITOL 3-PHOSPHATE 5-KINASE-RELATED"/>
    <property type="match status" value="1"/>
</dbReference>
<gene>
    <name evidence="6" type="ORF">INT47_003996</name>
</gene>
<sequence length="446" mass="51171">MSLGKNKTLNYNINFPFSNPCLLDNNSVSSNLDWSPGVSGKNSIMKAITYVLAEKSISNLLPLEYPFSPTEHIFGDSNILVREDEPSSIISYMLGSTFYNEKLHRRRELRMSNAAGVSTSNIFTGGGEKEKSEASTNEHGNQQQETKPFFLEMFPETDERERPWKFSFKGGSTSFTCKIYFAEQFDMLRKSCGCDEIFISSLARCTTWDTDGGKSGSIFLKTKDERFLIKQISKYEMDAFLGSANKYFLYMFNEVFDKGIPTVLCKIFGLYRIGFYNNVSGKSMKMDILVMENLFYETSVKMVFDLKGSMRNRYAEKSGKDVEVFLDENLVEVISKTPLYMRVDTKCNLSDSLFNDTQFLLNLDVMDYSLLVGFDEETNQIIVGIVDFIRTFTWDKKLESWVKESGMLGGGKKDPTIVSPKMYRRRFRSAIDLYFCMIPDFWTLCL</sequence>
<dbReference type="GO" id="GO:0000285">
    <property type="term" value="F:1-phosphatidylinositol-3-phosphate 5-kinase activity"/>
    <property type="evidence" value="ECO:0007669"/>
    <property type="project" value="InterPro"/>
</dbReference>
<feature type="domain" description="PIPK" evidence="5">
    <location>
        <begin position="114"/>
        <end position="435"/>
    </location>
</feature>
<evidence type="ECO:0000256" key="4">
    <source>
        <dbReference type="SAM" id="MobiDB-lite"/>
    </source>
</evidence>
<keyword evidence="1 3" id="KW-0547">Nucleotide-binding</keyword>
<dbReference type="Proteomes" id="UP000603453">
    <property type="component" value="Unassembled WGS sequence"/>
</dbReference>
<dbReference type="CDD" id="cd17300">
    <property type="entry name" value="PIPKc_PIKfyve"/>
    <property type="match status" value="1"/>
</dbReference>
<organism evidence="6 7">
    <name type="scientific">Mucor saturninus</name>
    <dbReference type="NCBI Taxonomy" id="64648"/>
    <lineage>
        <taxon>Eukaryota</taxon>
        <taxon>Fungi</taxon>
        <taxon>Fungi incertae sedis</taxon>
        <taxon>Mucoromycota</taxon>
        <taxon>Mucoromycotina</taxon>
        <taxon>Mucoromycetes</taxon>
        <taxon>Mucorales</taxon>
        <taxon>Mucorineae</taxon>
        <taxon>Mucoraceae</taxon>
        <taxon>Mucor</taxon>
    </lineage>
</organism>
<keyword evidence="3" id="KW-0808">Transferase</keyword>
<evidence type="ECO:0000256" key="2">
    <source>
        <dbReference type="ARBA" id="ARBA00022840"/>
    </source>
</evidence>
<dbReference type="PANTHER" id="PTHR45748">
    <property type="entry name" value="1-PHOSPHATIDYLINOSITOL 3-PHOSPHATE 5-KINASE-RELATED"/>
    <property type="match status" value="1"/>
</dbReference>
<evidence type="ECO:0000256" key="1">
    <source>
        <dbReference type="ARBA" id="ARBA00022741"/>
    </source>
</evidence>
<dbReference type="SUPFAM" id="SSF56104">
    <property type="entry name" value="SAICAR synthase-like"/>
    <property type="match status" value="1"/>
</dbReference>
<dbReference type="Pfam" id="PF01504">
    <property type="entry name" value="PIP5K"/>
    <property type="match status" value="1"/>
</dbReference>
<dbReference type="Gene3D" id="3.30.800.10">
    <property type="entry name" value="Phosphatidylinositol Phosphate Kinase II Beta"/>
    <property type="match status" value="1"/>
</dbReference>
<evidence type="ECO:0000313" key="6">
    <source>
        <dbReference type="EMBL" id="KAG2205813.1"/>
    </source>
</evidence>
<dbReference type="GO" id="GO:0000329">
    <property type="term" value="C:fungal-type vacuole membrane"/>
    <property type="evidence" value="ECO:0007669"/>
    <property type="project" value="TreeGrafter"/>
</dbReference>